<sequence>MRNLAFLLSFAIFFSHQTIANEIIVNDPDWPPYFFKGERYQPIGFAKEVLKQCLPQTGYKARFIYHPIKRMRTYMESGDIDLHIYSYKPSRESFLIYGQEPLFKTSYQPFINKKAPFEIQAIEDFKGLRIGHLQGLKYSKDYYQYIEEQFEKGFVRSVTSNVSLISLLAEEKIDTFVNTVDTVYWLSTTLGVREDILAVEFDIQTKNYFVALSKNSDRIKDKNAFLTKLDSCIKEIKKSGQYQKIKMGYGI</sequence>
<feature type="domain" description="Solute-binding protein family 3/N-terminal" evidence="4">
    <location>
        <begin position="24"/>
        <end position="249"/>
    </location>
</feature>
<dbReference type="Gene3D" id="3.40.190.10">
    <property type="entry name" value="Periplasmic binding protein-like II"/>
    <property type="match status" value="2"/>
</dbReference>
<evidence type="ECO:0000313" key="6">
    <source>
        <dbReference type="Proteomes" id="UP000030341"/>
    </source>
</evidence>
<feature type="chain" id="PRO_5002028021" description="Solute-binding protein family 3/N-terminal domain-containing protein" evidence="3">
    <location>
        <begin position="21"/>
        <end position="251"/>
    </location>
</feature>
<evidence type="ECO:0000256" key="2">
    <source>
        <dbReference type="ARBA" id="ARBA00022729"/>
    </source>
</evidence>
<reference evidence="5 6" key="1">
    <citation type="submission" date="2014-11" db="EMBL/GenBank/DDBJ databases">
        <title>Complete Genome Sequence of Pseudoalteromonas sp. Strain OCN003 Isolated from Kaneohe Bay, Oahu, Hawaii.</title>
        <authorList>
            <person name="Beurmann S."/>
            <person name="Videau P."/>
            <person name="Ushijima B."/>
            <person name="Smith A.M."/>
            <person name="Aeby G.S."/>
            <person name="Callahan S.M."/>
            <person name="Belcaid M."/>
        </authorList>
    </citation>
    <scope>NUCLEOTIDE SEQUENCE [LARGE SCALE GENOMIC DNA]</scope>
    <source>
        <strain evidence="5 6">OCN003</strain>
    </source>
</reference>
<dbReference type="KEGG" id="pseo:OM33_16860"/>
<dbReference type="eggNOG" id="COG0834">
    <property type="taxonomic scope" value="Bacteria"/>
</dbReference>
<dbReference type="PANTHER" id="PTHR35936">
    <property type="entry name" value="MEMBRANE-BOUND LYTIC MUREIN TRANSGLYCOSYLASE F"/>
    <property type="match status" value="1"/>
</dbReference>
<evidence type="ECO:0000256" key="1">
    <source>
        <dbReference type="ARBA" id="ARBA00010333"/>
    </source>
</evidence>
<dbReference type="AlphaFoldDB" id="A0A0A7EJA5"/>
<dbReference type="OrthoDB" id="6291620at2"/>
<organism evidence="5 6">
    <name type="scientific">Pseudoalteromonas piratica</name>
    <dbReference type="NCBI Taxonomy" id="1348114"/>
    <lineage>
        <taxon>Bacteria</taxon>
        <taxon>Pseudomonadati</taxon>
        <taxon>Pseudomonadota</taxon>
        <taxon>Gammaproteobacteria</taxon>
        <taxon>Alteromonadales</taxon>
        <taxon>Pseudoalteromonadaceae</taxon>
        <taxon>Pseudoalteromonas</taxon>
    </lineage>
</organism>
<keyword evidence="2 3" id="KW-0732">Signal</keyword>
<gene>
    <name evidence="5" type="ORF">OM33_16860</name>
</gene>
<dbReference type="EMBL" id="CP009889">
    <property type="protein sequence ID" value="AIY66785.1"/>
    <property type="molecule type" value="Genomic_DNA"/>
</dbReference>
<evidence type="ECO:0000259" key="4">
    <source>
        <dbReference type="Pfam" id="PF00497"/>
    </source>
</evidence>
<dbReference type="STRING" id="1348114.OM33_16860"/>
<dbReference type="PANTHER" id="PTHR35936:SF25">
    <property type="entry name" value="ABC TRANSPORTER SUBSTRATE-BINDING PROTEIN"/>
    <property type="match status" value="1"/>
</dbReference>
<evidence type="ECO:0000256" key="3">
    <source>
        <dbReference type="SAM" id="SignalP"/>
    </source>
</evidence>
<dbReference type="RefSeq" id="WP_040135294.1">
    <property type="nucleotide sequence ID" value="NZ_CP009889.1"/>
</dbReference>
<dbReference type="HOGENOM" id="CLU_1106412_0_0_6"/>
<protein>
    <recommendedName>
        <fullName evidence="4">Solute-binding protein family 3/N-terminal domain-containing protein</fullName>
    </recommendedName>
</protein>
<dbReference type="SUPFAM" id="SSF53850">
    <property type="entry name" value="Periplasmic binding protein-like II"/>
    <property type="match status" value="1"/>
</dbReference>
<feature type="signal peptide" evidence="3">
    <location>
        <begin position="1"/>
        <end position="20"/>
    </location>
</feature>
<dbReference type="InterPro" id="IPR001638">
    <property type="entry name" value="Solute-binding_3/MltF_N"/>
</dbReference>
<evidence type="ECO:0000313" key="5">
    <source>
        <dbReference type="EMBL" id="AIY66785.1"/>
    </source>
</evidence>
<accession>A0A0A7EJA5</accession>
<dbReference type="Proteomes" id="UP000030341">
    <property type="component" value="Chromosome 2"/>
</dbReference>
<proteinExistence type="inferred from homology"/>
<dbReference type="Pfam" id="PF00497">
    <property type="entry name" value="SBP_bac_3"/>
    <property type="match status" value="1"/>
</dbReference>
<comment type="similarity">
    <text evidence="1">Belongs to the bacterial solute-binding protein 3 family.</text>
</comment>
<name>A0A0A7EJA5_9GAMM</name>
<keyword evidence="6" id="KW-1185">Reference proteome</keyword>